<evidence type="ECO:0000256" key="2">
    <source>
        <dbReference type="ARBA" id="ARBA00022475"/>
    </source>
</evidence>
<dbReference type="Proteomes" id="UP001257739">
    <property type="component" value="Unassembled WGS sequence"/>
</dbReference>
<keyword evidence="12" id="KW-1185">Reference proteome</keyword>
<evidence type="ECO:0000256" key="6">
    <source>
        <dbReference type="ARBA" id="ARBA00023303"/>
    </source>
</evidence>
<gene>
    <name evidence="10" type="primary">fluC</name>
    <name evidence="10" type="synonym">crcB</name>
    <name evidence="11" type="ORF">J2X11_001300</name>
</gene>
<feature type="transmembrane region" description="Helical" evidence="10">
    <location>
        <begin position="34"/>
        <end position="53"/>
    </location>
</feature>
<feature type="binding site" evidence="10">
    <location>
        <position position="72"/>
    </location>
    <ligand>
        <name>Na(+)</name>
        <dbReference type="ChEBI" id="CHEBI:29101"/>
        <note>structural</note>
    </ligand>
</feature>
<keyword evidence="10" id="KW-0915">Sodium</keyword>
<evidence type="ECO:0000256" key="7">
    <source>
        <dbReference type="ARBA" id="ARBA00035120"/>
    </source>
</evidence>
<dbReference type="EMBL" id="JAVDWH010000001">
    <property type="protein sequence ID" value="MDR7086461.1"/>
    <property type="molecule type" value="Genomic_DNA"/>
</dbReference>
<feature type="transmembrane region" description="Helical" evidence="10">
    <location>
        <begin position="65"/>
        <end position="86"/>
    </location>
</feature>
<evidence type="ECO:0000256" key="5">
    <source>
        <dbReference type="ARBA" id="ARBA00023136"/>
    </source>
</evidence>
<keyword evidence="10" id="KW-0813">Transport</keyword>
<dbReference type="InterPro" id="IPR003691">
    <property type="entry name" value="FluC"/>
</dbReference>
<evidence type="ECO:0000313" key="12">
    <source>
        <dbReference type="Proteomes" id="UP001257739"/>
    </source>
</evidence>
<dbReference type="PANTHER" id="PTHR28259:SF1">
    <property type="entry name" value="FLUORIDE EXPORT PROTEIN 1-RELATED"/>
    <property type="match status" value="1"/>
</dbReference>
<name>A0ABU1UMQ7_9ACTN</name>
<accession>A0ABU1UMQ7</accession>
<evidence type="ECO:0000256" key="3">
    <source>
        <dbReference type="ARBA" id="ARBA00022692"/>
    </source>
</evidence>
<comment type="similarity">
    <text evidence="7 10">Belongs to the fluoride channel Fluc/FEX (TC 1.A.43) family.</text>
</comment>
<organism evidence="11 12">
    <name type="scientific">Aeromicrobium panaciterrae</name>
    <dbReference type="NCBI Taxonomy" id="363861"/>
    <lineage>
        <taxon>Bacteria</taxon>
        <taxon>Bacillati</taxon>
        <taxon>Actinomycetota</taxon>
        <taxon>Actinomycetes</taxon>
        <taxon>Propionibacteriales</taxon>
        <taxon>Nocardioidaceae</taxon>
        <taxon>Aeromicrobium</taxon>
    </lineage>
</organism>
<dbReference type="Pfam" id="PF02537">
    <property type="entry name" value="CRCB"/>
    <property type="match status" value="1"/>
</dbReference>
<proteinExistence type="inferred from homology"/>
<evidence type="ECO:0000256" key="1">
    <source>
        <dbReference type="ARBA" id="ARBA00004651"/>
    </source>
</evidence>
<keyword evidence="2 10" id="KW-1003">Cell membrane</keyword>
<dbReference type="PANTHER" id="PTHR28259">
    <property type="entry name" value="FLUORIDE EXPORT PROTEIN 1-RELATED"/>
    <property type="match status" value="1"/>
</dbReference>
<keyword evidence="4 10" id="KW-1133">Transmembrane helix</keyword>
<protein>
    <recommendedName>
        <fullName evidence="10">Fluoride-specific ion channel FluC</fullName>
    </recommendedName>
</protein>
<keyword evidence="6 10" id="KW-0407">Ion channel</keyword>
<comment type="activity regulation">
    <text evidence="10">Na(+) is not transported, but it plays an essential structural role and its presence is essential for fluoride channel function.</text>
</comment>
<dbReference type="RefSeq" id="WP_309968339.1">
    <property type="nucleotide sequence ID" value="NZ_JAVDWH010000001.1"/>
</dbReference>
<comment type="catalytic activity">
    <reaction evidence="8">
        <text>fluoride(in) = fluoride(out)</text>
        <dbReference type="Rhea" id="RHEA:76159"/>
        <dbReference type="ChEBI" id="CHEBI:17051"/>
    </reaction>
    <physiologicalReaction direction="left-to-right" evidence="8">
        <dbReference type="Rhea" id="RHEA:76160"/>
    </physiologicalReaction>
</comment>
<keyword evidence="5 10" id="KW-0472">Membrane</keyword>
<feature type="binding site" evidence="10">
    <location>
        <position position="69"/>
    </location>
    <ligand>
        <name>Na(+)</name>
        <dbReference type="ChEBI" id="CHEBI:29101"/>
        <note>structural</note>
    </ligand>
</feature>
<feature type="transmembrane region" description="Helical" evidence="10">
    <location>
        <begin position="92"/>
        <end position="114"/>
    </location>
</feature>
<comment type="subcellular location">
    <subcellularLocation>
        <location evidence="1 10">Cell membrane</location>
        <topology evidence="1 10">Multi-pass membrane protein</topology>
    </subcellularLocation>
</comment>
<keyword evidence="10" id="KW-0406">Ion transport</keyword>
<keyword evidence="3 10" id="KW-0812">Transmembrane</keyword>
<dbReference type="HAMAP" id="MF_00454">
    <property type="entry name" value="FluC"/>
    <property type="match status" value="1"/>
</dbReference>
<evidence type="ECO:0000256" key="4">
    <source>
        <dbReference type="ARBA" id="ARBA00022989"/>
    </source>
</evidence>
<comment type="function">
    <text evidence="9 10">Fluoride-specific ion channel. Important for reducing fluoride concentration in the cell, thus reducing its toxicity.</text>
</comment>
<comment type="caution">
    <text evidence="11">The sequence shown here is derived from an EMBL/GenBank/DDBJ whole genome shotgun (WGS) entry which is preliminary data.</text>
</comment>
<sequence>MTALWVALAGGLGAGARFLVDSWVRPRVPASLPWSTHLINISGSLLLGLIVGAGSSDSWHTIAGVGFLGGYTTFSTASVETAHLALERRYGAAFANAVAMLVFSVAAAALGYAIGRATR</sequence>
<evidence type="ECO:0000256" key="8">
    <source>
        <dbReference type="ARBA" id="ARBA00035585"/>
    </source>
</evidence>
<evidence type="ECO:0000256" key="10">
    <source>
        <dbReference type="HAMAP-Rule" id="MF_00454"/>
    </source>
</evidence>
<reference evidence="11 12" key="1">
    <citation type="submission" date="2023-07" db="EMBL/GenBank/DDBJ databases">
        <title>Sorghum-associated microbial communities from plants grown in Nebraska, USA.</title>
        <authorList>
            <person name="Schachtman D."/>
        </authorList>
    </citation>
    <scope>NUCLEOTIDE SEQUENCE [LARGE SCALE GENOMIC DNA]</scope>
    <source>
        <strain evidence="11 12">BE248</strain>
    </source>
</reference>
<evidence type="ECO:0000256" key="9">
    <source>
        <dbReference type="ARBA" id="ARBA00049940"/>
    </source>
</evidence>
<evidence type="ECO:0000313" key="11">
    <source>
        <dbReference type="EMBL" id="MDR7086461.1"/>
    </source>
</evidence>
<keyword evidence="10" id="KW-0479">Metal-binding</keyword>